<evidence type="ECO:0000259" key="9">
    <source>
        <dbReference type="PROSITE" id="PS50850"/>
    </source>
</evidence>
<comment type="caution">
    <text evidence="10">The sequence shown here is derived from an EMBL/GenBank/DDBJ whole genome shotgun (WGS) entry which is preliminary data.</text>
</comment>
<dbReference type="PANTHER" id="PTHR42718:SF9">
    <property type="entry name" value="MAJOR FACILITATOR SUPERFAMILY MULTIDRUG TRANSPORTER MFSC"/>
    <property type="match status" value="1"/>
</dbReference>
<feature type="transmembrane region" description="Helical" evidence="8">
    <location>
        <begin position="118"/>
        <end position="135"/>
    </location>
</feature>
<gene>
    <name evidence="10" type="primary">emrB</name>
    <name evidence="10" type="ORF">GCM10011320_04990</name>
</gene>
<evidence type="ECO:0000256" key="6">
    <source>
        <dbReference type="ARBA" id="ARBA00022989"/>
    </source>
</evidence>
<feature type="domain" description="Major facilitator superfamily (MFS) profile" evidence="9">
    <location>
        <begin position="19"/>
        <end position="515"/>
    </location>
</feature>
<keyword evidence="7 8" id="KW-0472">Membrane</keyword>
<keyword evidence="11" id="KW-1185">Reference proteome</keyword>
<dbReference type="Proteomes" id="UP000661507">
    <property type="component" value="Unassembled WGS sequence"/>
</dbReference>
<feature type="transmembrane region" description="Helical" evidence="8">
    <location>
        <begin position="208"/>
        <end position="225"/>
    </location>
</feature>
<comment type="similarity">
    <text evidence="2">Belongs to the major facilitator superfamily. EmrB family.</text>
</comment>
<evidence type="ECO:0000256" key="2">
    <source>
        <dbReference type="ARBA" id="ARBA00008537"/>
    </source>
</evidence>
<dbReference type="Pfam" id="PF07690">
    <property type="entry name" value="MFS_1"/>
    <property type="match status" value="1"/>
</dbReference>
<evidence type="ECO:0000256" key="8">
    <source>
        <dbReference type="SAM" id="Phobius"/>
    </source>
</evidence>
<evidence type="ECO:0000256" key="5">
    <source>
        <dbReference type="ARBA" id="ARBA00022692"/>
    </source>
</evidence>
<feature type="transmembrane region" description="Helical" evidence="8">
    <location>
        <begin position="237"/>
        <end position="255"/>
    </location>
</feature>
<dbReference type="InterPro" id="IPR011701">
    <property type="entry name" value="MFS"/>
</dbReference>
<reference evidence="10" key="2">
    <citation type="submission" date="2020-09" db="EMBL/GenBank/DDBJ databases">
        <authorList>
            <person name="Sun Q."/>
            <person name="Zhou Y."/>
        </authorList>
    </citation>
    <scope>NUCLEOTIDE SEQUENCE</scope>
    <source>
        <strain evidence="10">CGMCC 1.3617</strain>
    </source>
</reference>
<accession>A0A917K6W8</accession>
<feature type="transmembrane region" description="Helical" evidence="8">
    <location>
        <begin position="312"/>
        <end position="332"/>
    </location>
</feature>
<feature type="transmembrane region" description="Helical" evidence="8">
    <location>
        <begin position="62"/>
        <end position="80"/>
    </location>
</feature>
<dbReference type="InterPro" id="IPR020846">
    <property type="entry name" value="MFS_dom"/>
</dbReference>
<dbReference type="SUPFAM" id="SSF103473">
    <property type="entry name" value="MFS general substrate transporter"/>
    <property type="match status" value="1"/>
</dbReference>
<keyword evidence="4" id="KW-1003">Cell membrane</keyword>
<dbReference type="InterPro" id="IPR036259">
    <property type="entry name" value="MFS_trans_sf"/>
</dbReference>
<feature type="transmembrane region" description="Helical" evidence="8">
    <location>
        <begin position="368"/>
        <end position="388"/>
    </location>
</feature>
<evidence type="ECO:0000256" key="3">
    <source>
        <dbReference type="ARBA" id="ARBA00022448"/>
    </source>
</evidence>
<feature type="transmembrane region" description="Helical" evidence="8">
    <location>
        <begin position="20"/>
        <end position="41"/>
    </location>
</feature>
<organism evidence="10 11">
    <name type="scientific">Neoroseomonas lacus</name>
    <dbReference type="NCBI Taxonomy" id="287609"/>
    <lineage>
        <taxon>Bacteria</taxon>
        <taxon>Pseudomonadati</taxon>
        <taxon>Pseudomonadota</taxon>
        <taxon>Alphaproteobacteria</taxon>
        <taxon>Acetobacterales</taxon>
        <taxon>Acetobacteraceae</taxon>
        <taxon>Neoroseomonas</taxon>
    </lineage>
</organism>
<feature type="transmembrane region" description="Helical" evidence="8">
    <location>
        <begin position="275"/>
        <end position="300"/>
    </location>
</feature>
<evidence type="ECO:0000256" key="1">
    <source>
        <dbReference type="ARBA" id="ARBA00004651"/>
    </source>
</evidence>
<evidence type="ECO:0000313" key="10">
    <source>
        <dbReference type="EMBL" id="GGJ01188.1"/>
    </source>
</evidence>
<keyword evidence="5 8" id="KW-0812">Transmembrane</keyword>
<dbReference type="NCBIfam" id="TIGR00711">
    <property type="entry name" value="efflux_EmrB"/>
    <property type="match status" value="1"/>
</dbReference>
<dbReference type="EMBL" id="BMKW01000001">
    <property type="protein sequence ID" value="GGJ01188.1"/>
    <property type="molecule type" value="Genomic_DNA"/>
</dbReference>
<dbReference type="Gene3D" id="1.20.1250.20">
    <property type="entry name" value="MFS general substrate transporter like domains"/>
    <property type="match status" value="1"/>
</dbReference>
<comment type="subcellular location">
    <subcellularLocation>
        <location evidence="1">Cell membrane</location>
        <topology evidence="1">Multi-pass membrane protein</topology>
    </subcellularLocation>
</comment>
<feature type="transmembrane region" description="Helical" evidence="8">
    <location>
        <begin position="173"/>
        <end position="193"/>
    </location>
</feature>
<dbReference type="RefSeq" id="WP_188965320.1">
    <property type="nucleotide sequence ID" value="NZ_BMKW01000001.1"/>
</dbReference>
<feature type="transmembrane region" description="Helical" evidence="8">
    <location>
        <begin position="86"/>
        <end position="106"/>
    </location>
</feature>
<protein>
    <submittedName>
        <fullName evidence="10">MFS transporter</fullName>
    </submittedName>
</protein>
<reference evidence="10" key="1">
    <citation type="journal article" date="2014" name="Int. J. Syst. Evol. Microbiol.">
        <title>Complete genome sequence of Corynebacterium casei LMG S-19264T (=DSM 44701T), isolated from a smear-ripened cheese.</title>
        <authorList>
            <consortium name="US DOE Joint Genome Institute (JGI-PGF)"/>
            <person name="Walter F."/>
            <person name="Albersmeier A."/>
            <person name="Kalinowski J."/>
            <person name="Ruckert C."/>
        </authorList>
    </citation>
    <scope>NUCLEOTIDE SEQUENCE</scope>
    <source>
        <strain evidence="10">CGMCC 1.3617</strain>
    </source>
</reference>
<feature type="transmembrane region" description="Helical" evidence="8">
    <location>
        <begin position="141"/>
        <end position="161"/>
    </location>
</feature>
<evidence type="ECO:0000256" key="7">
    <source>
        <dbReference type="ARBA" id="ARBA00023136"/>
    </source>
</evidence>
<dbReference type="PANTHER" id="PTHR42718">
    <property type="entry name" value="MAJOR FACILITATOR SUPERFAMILY MULTIDRUG TRANSPORTER MFSC"/>
    <property type="match status" value="1"/>
</dbReference>
<feature type="transmembrane region" description="Helical" evidence="8">
    <location>
        <begin position="338"/>
        <end position="356"/>
    </location>
</feature>
<dbReference type="CDD" id="cd17503">
    <property type="entry name" value="MFS_LmrB_MDR_like"/>
    <property type="match status" value="1"/>
</dbReference>
<dbReference type="Gene3D" id="1.20.1720.10">
    <property type="entry name" value="Multidrug resistance protein D"/>
    <property type="match status" value="1"/>
</dbReference>
<evidence type="ECO:0000313" key="11">
    <source>
        <dbReference type="Proteomes" id="UP000661507"/>
    </source>
</evidence>
<name>A0A917K6W8_9PROT</name>
<dbReference type="GO" id="GO:0005886">
    <property type="term" value="C:plasma membrane"/>
    <property type="evidence" value="ECO:0007669"/>
    <property type="project" value="UniProtKB-SubCell"/>
</dbReference>
<dbReference type="InterPro" id="IPR004638">
    <property type="entry name" value="EmrB-like"/>
</dbReference>
<dbReference type="PROSITE" id="PS50850">
    <property type="entry name" value="MFS"/>
    <property type="match status" value="1"/>
</dbReference>
<proteinExistence type="inferred from homology"/>
<dbReference type="GO" id="GO:0022857">
    <property type="term" value="F:transmembrane transporter activity"/>
    <property type="evidence" value="ECO:0007669"/>
    <property type="project" value="InterPro"/>
</dbReference>
<feature type="transmembrane region" description="Helical" evidence="8">
    <location>
        <begin position="492"/>
        <end position="512"/>
    </location>
</feature>
<dbReference type="AlphaFoldDB" id="A0A917K6W8"/>
<sequence length="522" mass="55304">MSASAAPATAPVGARTTLAFFAMVLGMFMAVLDIQIVSASIADIQAGLGASADEASWVQTSYLIAEIVMIPLSGFLSRMLSTRGLFVISAIGFTIFSFACSLATSLSMMIAFRAAQGFLGGAMIPTVFAASFLLFPGAARVRATVIIGLTATLAPTLGPTLGGMLTAAFSWHALFLINVPVGIFIAVTVWLTLDLDRPDLTLFSRFDWFGLGLLALFLGSLDYVLEEGARWQWLQDDTVATFAAIAAVSGALFFWRSLTNPHPVVDLRAFTDRNFAIGSMFGFILGVALYGSVYLVPLFLGSVRGYDALQIGQTMFVTGAVMFVASPVVGMLSRRVDARWLVALGLAITGIAMLLTARLTNQSALPQLWFPLGLRGLGIMLVMVPVTTLAMGTLPPPAIKNAAGLFNLMRNFGGAFGLALINTMVIDRGAAHRLHLAEGMTTGRNEAVAMLAHMQDGMATHVLNGVDPDLVALRRLAMMVTREGNVLAYNDALLMMAAFFAAALPLVLLMRAPRGPGGAPAH</sequence>
<keyword evidence="6 8" id="KW-1133">Transmembrane helix</keyword>
<evidence type="ECO:0000256" key="4">
    <source>
        <dbReference type="ARBA" id="ARBA00022475"/>
    </source>
</evidence>
<keyword evidence="3" id="KW-0813">Transport</keyword>